<protein>
    <recommendedName>
        <fullName evidence="3">C2 domain-containing protein</fullName>
    </recommendedName>
</protein>
<dbReference type="Proteomes" id="UP000692954">
    <property type="component" value="Unassembled WGS sequence"/>
</dbReference>
<dbReference type="InterPro" id="IPR000008">
    <property type="entry name" value="C2_dom"/>
</dbReference>
<dbReference type="AlphaFoldDB" id="A0A8S1KEU1"/>
<feature type="transmembrane region" description="Helical" evidence="2">
    <location>
        <begin position="429"/>
        <end position="451"/>
    </location>
</feature>
<evidence type="ECO:0000256" key="2">
    <source>
        <dbReference type="SAM" id="Phobius"/>
    </source>
</evidence>
<evidence type="ECO:0000313" key="4">
    <source>
        <dbReference type="EMBL" id="CAD8051646.1"/>
    </source>
</evidence>
<gene>
    <name evidence="4" type="ORF">PSON_ATCC_30995.1.T0060003</name>
</gene>
<keyword evidence="2" id="KW-0472">Membrane</keyword>
<keyword evidence="2" id="KW-0812">Transmembrane</keyword>
<dbReference type="SMART" id="SM00239">
    <property type="entry name" value="C2"/>
    <property type="match status" value="1"/>
</dbReference>
<keyword evidence="5" id="KW-1185">Reference proteome</keyword>
<dbReference type="EMBL" id="CAJJDN010000006">
    <property type="protein sequence ID" value="CAD8051646.1"/>
    <property type="molecule type" value="Genomic_DNA"/>
</dbReference>
<keyword evidence="2" id="KW-1133">Transmembrane helix</keyword>
<dbReference type="CDD" id="cd00030">
    <property type="entry name" value="C2"/>
    <property type="match status" value="1"/>
</dbReference>
<feature type="domain" description="C2" evidence="3">
    <location>
        <begin position="122"/>
        <end position="208"/>
    </location>
</feature>
<evidence type="ECO:0000256" key="1">
    <source>
        <dbReference type="SAM" id="Coils"/>
    </source>
</evidence>
<organism evidence="4 5">
    <name type="scientific">Paramecium sonneborni</name>
    <dbReference type="NCBI Taxonomy" id="65129"/>
    <lineage>
        <taxon>Eukaryota</taxon>
        <taxon>Sar</taxon>
        <taxon>Alveolata</taxon>
        <taxon>Ciliophora</taxon>
        <taxon>Intramacronucleata</taxon>
        <taxon>Oligohymenophorea</taxon>
        <taxon>Peniculida</taxon>
        <taxon>Parameciidae</taxon>
        <taxon>Paramecium</taxon>
    </lineage>
</organism>
<feature type="transmembrane region" description="Helical" evidence="2">
    <location>
        <begin position="331"/>
        <end position="353"/>
    </location>
</feature>
<evidence type="ECO:0000313" key="5">
    <source>
        <dbReference type="Proteomes" id="UP000692954"/>
    </source>
</evidence>
<proteinExistence type="predicted"/>
<keyword evidence="1" id="KW-0175">Coiled coil</keyword>
<reference evidence="4" key="1">
    <citation type="submission" date="2021-01" db="EMBL/GenBank/DDBJ databases">
        <authorList>
            <consortium name="Genoscope - CEA"/>
            <person name="William W."/>
        </authorList>
    </citation>
    <scope>NUCLEOTIDE SEQUENCE</scope>
</reference>
<evidence type="ECO:0000259" key="3">
    <source>
        <dbReference type="SMART" id="SM00239"/>
    </source>
</evidence>
<feature type="transmembrane region" description="Helical" evidence="2">
    <location>
        <begin position="383"/>
        <end position="404"/>
    </location>
</feature>
<sequence>MNQLQTDVIYQIFKQGKFEDNQEYSLPDVFQYINQLIRREFPNELIEKIRLNHPTHSQGYYFTINDLVEMTFKEYQNQNQIRQDANNQILLYRSEYKKLQDELQQARKEEKQNEYEIDNDSTLFITISHGECLKLSKYYVLLTLFNNQQQTKLSDMTIQPIWKEEFQIHVQSPHGQIFIGLFNQDQHLIGQLQLPLYQYKDQQHYTQDYILENEYGVLINSKLKLNLTIWWVHSKVALLEDHLSNVNHFRKEIEEQQVIVDKANYLIEALTFTFNRSRIQRQPQIINVQQQQQQVLIQLSEVNHWTIDYQDSMYTLAKLFKSEHQDTIEEWQRVVIILSAITSLFSLIFVSVARPCFQQTTTTMSIGMLVWAYRDNFIKTTKILAQISLIIIIQCIFDSIWLVINYQDWWTRELMIAQQIFGSSILNYISYYCTIIYLPINFILASCSFNLSLKYLAQTNLESQL</sequence>
<accession>A0A8S1KEU1</accession>
<feature type="coiled-coil region" evidence="1">
    <location>
        <begin position="82"/>
        <end position="116"/>
    </location>
</feature>
<name>A0A8S1KEU1_9CILI</name>
<comment type="caution">
    <text evidence="4">The sequence shown here is derived from an EMBL/GenBank/DDBJ whole genome shotgun (WGS) entry which is preliminary data.</text>
</comment>
<dbReference type="OrthoDB" id="301867at2759"/>
<dbReference type="Pfam" id="PF00168">
    <property type="entry name" value="C2"/>
    <property type="match status" value="1"/>
</dbReference>